<evidence type="ECO:0000256" key="4">
    <source>
        <dbReference type="ARBA" id="ARBA00023066"/>
    </source>
</evidence>
<keyword evidence="9" id="KW-0670">Pyruvate</keyword>
<evidence type="ECO:0000313" key="11">
    <source>
        <dbReference type="Proteomes" id="UP000305041"/>
    </source>
</evidence>
<evidence type="ECO:0000256" key="8">
    <source>
        <dbReference type="ARBA" id="ARBA00023270"/>
    </source>
</evidence>
<gene>
    <name evidence="10" type="ORF">FEE96_17360</name>
</gene>
<accession>A0ABY2URH8</accession>
<dbReference type="Proteomes" id="UP000305041">
    <property type="component" value="Unassembled WGS sequence"/>
</dbReference>
<dbReference type="EMBL" id="VAUA01000009">
    <property type="protein sequence ID" value="TLP59365.1"/>
    <property type="molecule type" value="Genomic_DNA"/>
</dbReference>
<reference evidence="10 11" key="1">
    <citation type="submission" date="2019-05" db="EMBL/GenBank/DDBJ databases">
        <title>Draft genome sequence of Pelagicola sp. DSW4-44.</title>
        <authorList>
            <person name="Oh J."/>
        </authorList>
    </citation>
    <scope>NUCLEOTIDE SEQUENCE [LARGE SCALE GENOMIC DNA]</scope>
    <source>
        <strain evidence="10 11">DSW4-44</strain>
    </source>
</reference>
<evidence type="ECO:0000256" key="7">
    <source>
        <dbReference type="ARBA" id="ARBA00023239"/>
    </source>
</evidence>
<dbReference type="Gene3D" id="3.60.90.10">
    <property type="entry name" value="S-adenosylmethionine decarboxylase"/>
    <property type="match status" value="1"/>
</dbReference>
<evidence type="ECO:0000256" key="6">
    <source>
        <dbReference type="ARBA" id="ARBA00023145"/>
    </source>
</evidence>
<keyword evidence="8" id="KW-0704">Schiff base</keyword>
<dbReference type="InterPro" id="IPR016067">
    <property type="entry name" value="S-AdoMet_deCO2ase_core"/>
</dbReference>
<protein>
    <submittedName>
        <fullName evidence="10">Uncharacterized protein</fullName>
    </submittedName>
</protein>
<evidence type="ECO:0000256" key="5">
    <source>
        <dbReference type="ARBA" id="ARBA00023115"/>
    </source>
</evidence>
<keyword evidence="5" id="KW-0620">Polyamine biosynthesis</keyword>
<keyword evidence="2" id="KW-0210">Decarboxylase</keyword>
<sequence>MLWSDRHFAQIEITSTKQTQTLESLPPHSRQFQPNHEPEHALMRSVQAVGSKLIEVNTHDFGNCIGFTGVALLAKSIISARTQPEHRCVAVDQLAATPAYLTEIQNSAPQLYNRPLGVKSQIEVHVLAY</sequence>
<evidence type="ECO:0000256" key="9">
    <source>
        <dbReference type="ARBA" id="ARBA00023317"/>
    </source>
</evidence>
<evidence type="ECO:0000313" key="10">
    <source>
        <dbReference type="EMBL" id="TLP59365.1"/>
    </source>
</evidence>
<keyword evidence="7" id="KW-0456">Lyase</keyword>
<dbReference type="Pfam" id="PF02675">
    <property type="entry name" value="AdoMet_dc"/>
    <property type="match status" value="1"/>
</dbReference>
<name>A0ABY2URH8_9RHOB</name>
<comment type="cofactor">
    <cofactor evidence="1">
        <name>pyruvate</name>
        <dbReference type="ChEBI" id="CHEBI:15361"/>
    </cofactor>
</comment>
<organism evidence="10 11">
    <name type="scientific">Parasedimentitalea maritima</name>
    <dbReference type="NCBI Taxonomy" id="2578117"/>
    <lineage>
        <taxon>Bacteria</taxon>
        <taxon>Pseudomonadati</taxon>
        <taxon>Pseudomonadota</taxon>
        <taxon>Alphaproteobacteria</taxon>
        <taxon>Rhodobacterales</taxon>
        <taxon>Paracoccaceae</taxon>
        <taxon>Parasedimentitalea</taxon>
    </lineage>
</organism>
<keyword evidence="6" id="KW-0865">Zymogen</keyword>
<evidence type="ECO:0000256" key="1">
    <source>
        <dbReference type="ARBA" id="ARBA00001928"/>
    </source>
</evidence>
<proteinExistence type="predicted"/>
<dbReference type="InterPro" id="IPR003826">
    <property type="entry name" value="AdoMetDC_fam_prok"/>
</dbReference>
<dbReference type="SUPFAM" id="SSF56276">
    <property type="entry name" value="S-adenosylmethionine decarboxylase"/>
    <property type="match status" value="1"/>
</dbReference>
<evidence type="ECO:0000256" key="3">
    <source>
        <dbReference type="ARBA" id="ARBA00022813"/>
    </source>
</evidence>
<comment type="caution">
    <text evidence="10">The sequence shown here is derived from an EMBL/GenBank/DDBJ whole genome shotgun (WGS) entry which is preliminary data.</text>
</comment>
<evidence type="ECO:0000256" key="2">
    <source>
        <dbReference type="ARBA" id="ARBA00022793"/>
    </source>
</evidence>
<keyword evidence="4" id="KW-0745">Spermidine biosynthesis</keyword>
<keyword evidence="11" id="KW-1185">Reference proteome</keyword>
<keyword evidence="3" id="KW-0068">Autocatalytic cleavage</keyword>